<dbReference type="Gene3D" id="3.10.280.10">
    <property type="entry name" value="Mitochondrial glycoprotein"/>
    <property type="match status" value="1"/>
</dbReference>
<feature type="compositionally biased region" description="Basic and acidic residues" evidence="1">
    <location>
        <begin position="1"/>
        <end position="11"/>
    </location>
</feature>
<dbReference type="EMBL" id="AL161581">
    <property type="protein sequence ID" value="CAB79978.1"/>
    <property type="molecule type" value="Genomic_DNA"/>
</dbReference>
<feature type="compositionally biased region" description="Basic and acidic residues" evidence="1">
    <location>
        <begin position="136"/>
        <end position="172"/>
    </location>
</feature>
<organism evidence="2">
    <name type="scientific">Arabidopsis thaliana</name>
    <name type="common">Mouse-ear cress</name>
    <dbReference type="NCBI Taxonomy" id="3702"/>
    <lineage>
        <taxon>Eukaryota</taxon>
        <taxon>Viridiplantae</taxon>
        <taxon>Streptophyta</taxon>
        <taxon>Embryophyta</taxon>
        <taxon>Tracheophyta</taxon>
        <taxon>Spermatophyta</taxon>
        <taxon>Magnoliopsida</taxon>
        <taxon>eudicotyledons</taxon>
        <taxon>Gunneridae</taxon>
        <taxon>Pentapetalae</taxon>
        <taxon>rosids</taxon>
        <taxon>malvids</taxon>
        <taxon>Brassicales</taxon>
        <taxon>Brassicaceae</taxon>
        <taxon>Camelineae</taxon>
        <taxon>Arabidopsis</taxon>
    </lineage>
</organism>
<accession>O65538</accession>
<dbReference type="GO" id="GO:0005759">
    <property type="term" value="C:mitochondrial matrix"/>
    <property type="evidence" value="ECO:0007669"/>
    <property type="project" value="InterPro"/>
</dbReference>
<feature type="compositionally biased region" description="Basic and acidic residues" evidence="1">
    <location>
        <begin position="185"/>
        <end position="213"/>
    </location>
</feature>
<dbReference type="Pfam" id="PF02330">
    <property type="entry name" value="MAM33"/>
    <property type="match status" value="1"/>
</dbReference>
<evidence type="ECO:0000256" key="1">
    <source>
        <dbReference type="SAM" id="MobiDB-lite"/>
    </source>
</evidence>
<reference evidence="2" key="2">
    <citation type="submission" date="1998-04" db="EMBL/GenBank/DDBJ databases">
        <authorList>
            <person name="EU Arabidopsis sequencing project"/>
        </authorList>
    </citation>
    <scope>NUCLEOTIDE SEQUENCE</scope>
</reference>
<feature type="compositionally biased region" description="Acidic residues" evidence="1">
    <location>
        <begin position="71"/>
        <end position="80"/>
    </location>
</feature>
<dbReference type="PIR" id="T04465">
    <property type="entry name" value="T04465"/>
</dbReference>
<dbReference type="InterPro" id="IPR003428">
    <property type="entry name" value="MAM33"/>
</dbReference>
<feature type="compositionally biased region" description="Basic and acidic residues" evidence="1">
    <location>
        <begin position="228"/>
        <end position="237"/>
    </location>
</feature>
<proteinExistence type="predicted"/>
<feature type="compositionally biased region" description="Basic and acidic residues" evidence="1">
    <location>
        <begin position="43"/>
        <end position="53"/>
    </location>
</feature>
<reference evidence="2" key="1">
    <citation type="submission" date="1998-04" db="EMBL/GenBank/DDBJ databases">
        <authorList>
            <person name="Bevan M."/>
            <person name="Benes V."/>
            <person name="Rechmann S."/>
            <person name="Borkova D."/>
            <person name="Ansorge W."/>
            <person name="Hoheisel J."/>
            <person name="Mewes H.W."/>
            <person name="Mayer K.F.X."/>
            <person name="Schueller C."/>
        </authorList>
    </citation>
    <scope>NUCLEOTIDE SEQUENCE</scope>
</reference>
<dbReference type="AlphaFoldDB" id="O65538"/>
<reference key="3">
    <citation type="journal article" date="1999" name="Nature">
        <title>Sequence and analysis of chromosome 4 of the plant Arabidopsis thaliana.</title>
        <authorList>
            <consortium name="EU"/>
            <consortium name="CSHL and WU Arabidopsis Sequencing Project"/>
            <person name="Mayer K."/>
            <person name="Schuller C."/>
            <person name="Wambutt R."/>
            <person name="Murphy G."/>
            <person name="Volckaert G."/>
            <person name="Pohl T."/>
            <person name="Dusterhoft A."/>
            <person name="Stiekema W."/>
            <person name="Entian K.D."/>
            <person name="Terryn N."/>
            <person name="Harris B."/>
            <person name="Ansorge W."/>
            <person name="Brandt P."/>
            <person name="Grivell L."/>
            <person name="Rieger M."/>
            <person name="Weichselgartner M."/>
            <person name="de Simone V."/>
            <person name="Obermaier B."/>
            <person name="Mache R."/>
            <person name="Muller M."/>
            <person name="Kreis M."/>
            <person name="Delseny M."/>
            <person name="Puigdomenech P."/>
            <person name="Watson M."/>
            <person name="Schmidtheini T."/>
            <person name="Reichert B."/>
            <person name="Portatelle D."/>
            <person name="Perez-Alonso M."/>
            <person name="Boutry M."/>
            <person name="Bancroft I."/>
            <person name="Vos P."/>
            <person name="Hoheisel J."/>
            <person name="Zimmermann W."/>
            <person name="Wedler H."/>
            <person name="Ridley P."/>
            <person name="Langham S.A."/>
            <person name="McCullagh B."/>
            <person name="Bilham L."/>
            <person name="Robben J."/>
            <person name="Van der Schueren J."/>
            <person name="Grymonprez B."/>
            <person name="Chuang Y.J."/>
            <person name="Vandenbussche F."/>
            <person name="Braeken M."/>
            <person name="Weltjens I."/>
            <person name="Voet M."/>
            <person name="Bastiaens I."/>
            <person name="Aert R."/>
            <person name="Defoor E."/>
            <person name="Weitzenegger T."/>
            <person name="Bothe G."/>
            <person name="Ramsperger U."/>
            <person name="Hilbert H."/>
            <person name="Braun M."/>
            <person name="Holzer E."/>
            <person name="Brandt A."/>
            <person name="Peters S."/>
            <person name="van Staveren M."/>
            <person name="Dirske W."/>
            <person name="Mooijman P."/>
            <person name="Klein Lankhorst R."/>
            <person name="Rose M."/>
            <person name="Hauf J."/>
            <person name="Kotter P."/>
            <person name="Berneiser S."/>
            <person name="Hempel S."/>
            <person name="Feldpausch M."/>
            <person name="Lamberth S."/>
            <person name="Van den Daele H."/>
            <person name="De Keyser A."/>
            <person name="Buysshaert C."/>
            <person name="Gielen J."/>
            <person name="Villarroel R."/>
            <person name="De Clercq R."/>
            <person name="Van Montagu M."/>
            <person name="Rogers J."/>
            <person name="Cronin A."/>
            <person name="Quail M."/>
            <person name="Bray-Allen S."/>
            <person name="Clark L."/>
            <person name="Doggett J."/>
            <person name="Hall S."/>
            <person name="Kay M."/>
            <person name="Lennard N."/>
            <person name="McLay K."/>
            <person name="Mayes R."/>
            <person name="Pettett A."/>
            <person name="Rajandream M.A."/>
            <person name="Lyne M."/>
            <person name="Benes V."/>
            <person name="Rechmann S."/>
            <person name="Borkova D."/>
            <person name="Blocker H."/>
            <person name="Scharfe M."/>
            <person name="Grimm M."/>
            <person name="Lohnert T.H."/>
            <person name="Dose S."/>
            <person name="de Haan M."/>
            <person name="Maarse A."/>
            <person name="Schafer M."/>
            <person name="Muller-Auer S."/>
            <person name="Gabel C."/>
            <person name="Fuchs M."/>
            <person name="Fartmann B."/>
            <person name="Granderath K."/>
            <person name="Dauner D."/>
            <person name="Herzl A."/>
            <person name="Neumann S."/>
            <person name="Argiriou A."/>
            <person name="Vitale D."/>
            <person name="Liguori R."/>
            <person name="Piravandi E."/>
            <person name="Massenet O."/>
            <person name="Quigley F."/>
            <person name="Clabauld G."/>
            <person name="Mundlein A."/>
            <person name="Felber R."/>
            <person name="Schnabl S."/>
            <person name="Hiller R."/>
            <person name="Schmidt W."/>
            <person name="Lecharny A."/>
            <person name="Aubourg S."/>
            <person name="Chefdor F."/>
            <person name="Cooke R."/>
            <person name="Berger C."/>
            <person name="Montfort A."/>
            <person name="Casacuberta E."/>
            <person name="Gibbons T."/>
            <person name="Weber N."/>
            <person name="Vandenbol M."/>
            <person name="Bargues M."/>
            <person name="Terol J."/>
            <person name="Torres A."/>
            <person name="Perez-Perez A."/>
            <person name="Purnelle B."/>
            <person name="Bent E."/>
            <person name="Johnson S."/>
            <person name="Tacon D."/>
            <person name="Jesse T."/>
            <person name="Heijnen L."/>
            <person name="Schwarz S."/>
            <person name="Scholler P."/>
            <person name="Heber S."/>
            <person name="Francs P."/>
            <person name="Bielke C."/>
            <person name="Frishman D."/>
            <person name="Haase D."/>
            <person name="Lemcke K."/>
            <person name="Mewes H.W."/>
            <person name="Stocker S."/>
            <person name="Zaccaria P."/>
            <person name="Bevan M."/>
            <person name="Wilson R.K."/>
            <person name="de la Bastide M."/>
            <person name="Habermann K."/>
            <person name="Parnell L."/>
            <person name="Dedhia N."/>
            <person name="Gnoj L."/>
            <person name="Schutz K."/>
            <person name="Huang E."/>
            <person name="Spiegel L."/>
            <person name="Sehkon M."/>
            <person name="Murray J."/>
            <person name="Sheet P."/>
            <person name="Cordes M."/>
            <person name="Abu-Threideh J."/>
            <person name="Stoneking T."/>
            <person name="Kalicki J."/>
            <person name="Graves T."/>
            <person name="Harmon G."/>
            <person name="Edwards J."/>
            <person name="Latreille P."/>
            <person name="Courtney L."/>
            <person name="Cloud J."/>
            <person name="Abbott A."/>
            <person name="Scott K."/>
            <person name="Johnson D."/>
            <person name="Minx P."/>
            <person name="Bentley D."/>
            <person name="Fulton B."/>
            <person name="Miller N."/>
            <person name="Greco T."/>
            <person name="Kemp K."/>
            <person name="Kramer J."/>
            <person name="Fulton L."/>
            <person name="Mardis E."/>
            <person name="Dante M."/>
            <person name="Pepin K."/>
            <person name="Hillier L."/>
            <person name="Nelson J."/>
            <person name="Spieth J."/>
            <person name="Ryan E."/>
            <person name="Andrews S."/>
            <person name="Geisel C."/>
            <person name="Layman D."/>
            <person name="Du H."/>
            <person name="Ali J."/>
            <person name="Berghoff A."/>
            <person name="Jones K."/>
            <person name="Drone K."/>
            <person name="Cotton M."/>
            <person name="Joshu C."/>
            <person name="Antonoiu B."/>
            <person name="Zidanic M."/>
            <person name="Strong C."/>
            <person name="Sun H."/>
            <person name="Lamar B."/>
            <person name="Yordan C."/>
            <person name="Ma P."/>
            <person name="Zhong J."/>
            <person name="Preston R."/>
            <person name="Vil D."/>
            <person name="Shekher M."/>
            <person name="Matero A."/>
            <person name="Shah R."/>
            <person name="Swaby I.K."/>
            <person name="O'Shaughnessy A."/>
            <person name="Rodriguez M."/>
            <person name="Hoffmann J."/>
            <person name="Till S."/>
            <person name="Granat S."/>
            <person name="Shohdy N."/>
            <person name="Hasegawa A."/>
            <person name="Hameed A."/>
            <person name="Lodhi M."/>
            <person name="Johnson A."/>
            <person name="Chen E."/>
            <person name="Marra M."/>
            <person name="Martienssen R."/>
            <person name="McCombie W.R."/>
        </authorList>
    </citation>
    <scope>NUCLEOTIDE SEQUENCE [LARGE SCALE GENOMIC DNA]</scope>
    <source>
        <strain>cv. Columbia</strain>
    </source>
</reference>
<dbReference type="GO" id="GO:0005739">
    <property type="term" value="C:mitochondrion"/>
    <property type="evidence" value="ECO:0007005"/>
    <property type="project" value="TAIR"/>
</dbReference>
<dbReference type="iPTMnet" id="O65538"/>
<dbReference type="ExpressionAtlas" id="O65538">
    <property type="expression patterns" value="baseline and differential"/>
</dbReference>
<feature type="compositionally biased region" description="Polar residues" evidence="1">
    <location>
        <begin position="85"/>
        <end position="96"/>
    </location>
</feature>
<evidence type="ECO:0000313" key="2">
    <source>
        <dbReference type="EMBL" id="CAA18600.1"/>
    </source>
</evidence>
<reference evidence="3" key="4">
    <citation type="submission" date="2000-03" db="EMBL/GenBank/DDBJ databases">
        <authorList>
            <person name="Benes V."/>
            <person name="Rechmann S."/>
            <person name="Borkova D."/>
            <person name="Ansorge W."/>
            <person name="Mewes H.W."/>
            <person name="Lemcke K."/>
            <person name="Mayer K.F.X."/>
        </authorList>
    </citation>
    <scope>NUCLEOTIDE SEQUENCE</scope>
</reference>
<dbReference type="EMBL" id="AL022537">
    <property type="protein sequence ID" value="CAA18600.1"/>
    <property type="molecule type" value="Genomic_DNA"/>
</dbReference>
<feature type="compositionally biased region" description="Low complexity" evidence="1">
    <location>
        <begin position="238"/>
        <end position="249"/>
    </location>
</feature>
<sequence>MVGGGNRRDEGSMPIQNTNLFAALDTSRKKKKSDKAGKSKASSKREDSQKEPEPQVFWAPTPLKAKAWADIDSDDEDDDYYATTAPPQSLWSTSEASHSDAKDVPAEEIESEEDTLDDGDDDDVEEDHEQGTETQVHPEAEPEVKKAPEVRAPPKEAERQLSKKERKKKELAELEALLADFGVATKDENGQQDSQDKGEKKEVNDEGEKKENTTGESKASKKKKKKDKQKELKESQSEVKSNSDAASESAEQEESSSSIDVKERLKKIASMKKKKSSKEVDGASTAAAKEAAARKAKLAAAKKKEKKNYNQQPVRQFVVLLATLDDGEVEMWRRVIGNVAVRHQLQRALSSKAGGSGKSANVSAAVDSMLLRSLKEHYLEVSKMTPPPKVSPPSPFEIVKGSLEGSTGAVLKKSVGNEEINLFVMRLAHGGDEEDDGGINQLFLHVAVSKPNQPDSLHFLCGLYPDALGIHSVSMRPKLEALEMSDDPTQYTGPSFEELDEKMRDVFHGFLEERGVNESLFPFLQAWLYVKDHRNLLRWFKSVGTFVHENPSAENTA</sequence>
<dbReference type="SUPFAM" id="SSF54529">
    <property type="entry name" value="Mitochondrial glycoprotein MAM33-like"/>
    <property type="match status" value="1"/>
</dbReference>
<dbReference type="GO" id="GO:0005886">
    <property type="term" value="C:plasma membrane"/>
    <property type="evidence" value="ECO:0007005"/>
    <property type="project" value="TAIR"/>
</dbReference>
<dbReference type="PANTHER" id="PTHR31365:SF20">
    <property type="entry name" value="COPPER ION BINDING PROTEIN"/>
    <property type="match status" value="1"/>
</dbReference>
<feature type="compositionally biased region" description="Acidic residues" evidence="1">
    <location>
        <begin position="106"/>
        <end position="128"/>
    </location>
</feature>
<dbReference type="TAIR" id="AT4G32605"/>
<gene>
    <name evidence="2" type="primary">F4D11.190</name>
    <name evidence="3" type="ordered locus">At4g32610</name>
</gene>
<dbReference type="InterPro" id="IPR036561">
    <property type="entry name" value="MAM33_sf"/>
</dbReference>
<protein>
    <submittedName>
        <fullName evidence="3">Uncharacterized protein AT4g32610</fullName>
    </submittedName>
    <submittedName>
        <fullName evidence="2">Uncharacterized protein F4D11.190</fullName>
    </submittedName>
</protein>
<evidence type="ECO:0000313" key="3">
    <source>
        <dbReference type="EMBL" id="CAB79978.1"/>
    </source>
</evidence>
<feature type="region of interest" description="Disordered" evidence="1">
    <location>
        <begin position="1"/>
        <end position="262"/>
    </location>
</feature>
<dbReference type="PANTHER" id="PTHR31365">
    <property type="entry name" value="EXPRESSED PROTEIN"/>
    <property type="match status" value="1"/>
</dbReference>
<name>O65538_ARATH</name>